<sequence>MSALARDGIRDVLWLIRRLSVGSEGLVAPFTVFWFPTCYFFTAALTIMYVHVPILMISKSLGLGNHWLQFVTVVTLSLLAHLLFSAHPLGRKLLLGQFSAHGAKPRLG</sequence>
<accession>A0A0F9S4T3</accession>
<keyword evidence="1" id="KW-1133">Transmembrane helix</keyword>
<organism evidence="2">
    <name type="scientific">marine sediment metagenome</name>
    <dbReference type="NCBI Taxonomy" id="412755"/>
    <lineage>
        <taxon>unclassified sequences</taxon>
        <taxon>metagenomes</taxon>
        <taxon>ecological metagenomes</taxon>
    </lineage>
</organism>
<reference evidence="2" key="1">
    <citation type="journal article" date="2015" name="Nature">
        <title>Complex archaea that bridge the gap between prokaryotes and eukaryotes.</title>
        <authorList>
            <person name="Spang A."/>
            <person name="Saw J.H."/>
            <person name="Jorgensen S.L."/>
            <person name="Zaremba-Niedzwiedzka K."/>
            <person name="Martijn J."/>
            <person name="Lind A.E."/>
            <person name="van Eijk R."/>
            <person name="Schleper C."/>
            <person name="Guy L."/>
            <person name="Ettema T.J."/>
        </authorList>
    </citation>
    <scope>NUCLEOTIDE SEQUENCE</scope>
</reference>
<evidence type="ECO:0000313" key="2">
    <source>
        <dbReference type="EMBL" id="KKN63850.1"/>
    </source>
</evidence>
<comment type="caution">
    <text evidence="2">The sequence shown here is derived from an EMBL/GenBank/DDBJ whole genome shotgun (WGS) entry which is preliminary data.</text>
</comment>
<gene>
    <name evidence="2" type="ORF">LCGC14_0497800</name>
</gene>
<dbReference type="AlphaFoldDB" id="A0A0F9S4T3"/>
<evidence type="ECO:0000256" key="1">
    <source>
        <dbReference type="SAM" id="Phobius"/>
    </source>
</evidence>
<name>A0A0F9S4T3_9ZZZZ</name>
<dbReference type="EMBL" id="LAZR01000577">
    <property type="protein sequence ID" value="KKN63850.1"/>
    <property type="molecule type" value="Genomic_DNA"/>
</dbReference>
<keyword evidence="1" id="KW-0812">Transmembrane</keyword>
<keyword evidence="1" id="KW-0472">Membrane</keyword>
<protein>
    <submittedName>
        <fullName evidence="2">Uncharacterized protein</fullName>
    </submittedName>
</protein>
<proteinExistence type="predicted"/>
<feature type="transmembrane region" description="Helical" evidence="1">
    <location>
        <begin position="67"/>
        <end position="84"/>
    </location>
</feature>
<feature type="transmembrane region" description="Helical" evidence="1">
    <location>
        <begin position="26"/>
        <end position="47"/>
    </location>
</feature>